<evidence type="ECO:0000256" key="1">
    <source>
        <dbReference type="ARBA" id="ARBA00001971"/>
    </source>
</evidence>
<comment type="cofactor">
    <cofactor evidence="1 9">
        <name>heme</name>
        <dbReference type="ChEBI" id="CHEBI:30413"/>
    </cofactor>
</comment>
<dbReference type="InterPro" id="IPR017972">
    <property type="entry name" value="Cyt_P450_CS"/>
</dbReference>
<evidence type="ECO:0000256" key="2">
    <source>
        <dbReference type="ARBA" id="ARBA00005179"/>
    </source>
</evidence>
<dbReference type="InterPro" id="IPR036396">
    <property type="entry name" value="Cyt_P450_sf"/>
</dbReference>
<keyword evidence="6 10" id="KW-0560">Oxidoreductase</keyword>
<dbReference type="EMBL" id="CAJMWY010002233">
    <property type="protein sequence ID" value="CAE6485500.1"/>
    <property type="molecule type" value="Genomic_DNA"/>
</dbReference>
<dbReference type="GO" id="GO:0004497">
    <property type="term" value="F:monooxygenase activity"/>
    <property type="evidence" value="ECO:0007669"/>
    <property type="project" value="UniProtKB-KW"/>
</dbReference>
<dbReference type="GO" id="GO:0005506">
    <property type="term" value="F:iron ion binding"/>
    <property type="evidence" value="ECO:0007669"/>
    <property type="project" value="InterPro"/>
</dbReference>
<dbReference type="GO" id="GO:0016705">
    <property type="term" value="F:oxidoreductase activity, acting on paired donors, with incorporation or reduction of molecular oxygen"/>
    <property type="evidence" value="ECO:0007669"/>
    <property type="project" value="InterPro"/>
</dbReference>
<evidence type="ECO:0000313" key="12">
    <source>
        <dbReference type="Proteomes" id="UP000663861"/>
    </source>
</evidence>
<dbReference type="AlphaFoldDB" id="A0A8H3CH78"/>
<feature type="binding site" description="axial binding residue" evidence="9">
    <location>
        <position position="328"/>
    </location>
    <ligand>
        <name>heme</name>
        <dbReference type="ChEBI" id="CHEBI:30413"/>
    </ligand>
    <ligandPart>
        <name>Fe</name>
        <dbReference type="ChEBI" id="CHEBI:18248"/>
    </ligandPart>
</feature>
<dbReference type="PRINTS" id="PR00385">
    <property type="entry name" value="P450"/>
</dbReference>
<sequence>GDFGSSVGYGDRWRKYRRLMNHWLNKQAAVAYHASQEHATRKLLKRLLESSKEVRTSHELEAELYLAISATLLRALYGYEVESSNDALVTRVQKLIEYLSRAMLPSSYLVNSIPALRYVPEWFPGAGWKRDTLKWRKEKNSLVNHLYNIGLENMKKDSDAHIMAESLRSQALKLGLTEAEADDYAKQISITLVGGGTDTTVGALMMFFYAMVLYPEIQRKAQAELDAVVGSDRLPSINDRARLGYIERIIQETLRWGPIAPLAIPHTCFQDDTYKGYYIPKGAIVFGNVWAMTRNESVYASPDVFDPDRYLDPSTPPSPVFGWGRRGCPGEHFGRASLFITIASVLATFNIGIGQDENGKDVPPSGKFSNTMLL</sequence>
<evidence type="ECO:0000256" key="3">
    <source>
        <dbReference type="ARBA" id="ARBA00010617"/>
    </source>
</evidence>
<accession>A0A8H3CH78</accession>
<evidence type="ECO:0000256" key="4">
    <source>
        <dbReference type="ARBA" id="ARBA00022617"/>
    </source>
</evidence>
<dbReference type="SUPFAM" id="SSF48264">
    <property type="entry name" value="Cytochrome P450"/>
    <property type="match status" value="1"/>
</dbReference>
<dbReference type="Proteomes" id="UP000663861">
    <property type="component" value="Unassembled WGS sequence"/>
</dbReference>
<dbReference type="PANTHER" id="PTHR46300">
    <property type="entry name" value="P450, PUTATIVE (EUROFUNG)-RELATED-RELATED"/>
    <property type="match status" value="1"/>
</dbReference>
<dbReference type="InterPro" id="IPR001128">
    <property type="entry name" value="Cyt_P450"/>
</dbReference>
<dbReference type="InterPro" id="IPR050364">
    <property type="entry name" value="Cytochrome_P450_fung"/>
</dbReference>
<evidence type="ECO:0000256" key="5">
    <source>
        <dbReference type="ARBA" id="ARBA00022723"/>
    </source>
</evidence>
<dbReference type="CDD" id="cd11065">
    <property type="entry name" value="CYP64-like"/>
    <property type="match status" value="1"/>
</dbReference>
<evidence type="ECO:0008006" key="13">
    <source>
        <dbReference type="Google" id="ProtNLM"/>
    </source>
</evidence>
<comment type="similarity">
    <text evidence="3 10">Belongs to the cytochrome P450 family.</text>
</comment>
<dbReference type="PANTHER" id="PTHR46300:SF7">
    <property type="entry name" value="P450, PUTATIVE (EUROFUNG)-RELATED"/>
    <property type="match status" value="1"/>
</dbReference>
<feature type="non-terminal residue" evidence="11">
    <location>
        <position position="1"/>
    </location>
</feature>
<keyword evidence="7 9" id="KW-0408">Iron</keyword>
<gene>
    <name evidence="11" type="ORF">RDB_LOCUS103990</name>
</gene>
<evidence type="ECO:0000256" key="7">
    <source>
        <dbReference type="ARBA" id="ARBA00023004"/>
    </source>
</evidence>
<organism evidence="11 12">
    <name type="scientific">Rhizoctonia solani</name>
    <dbReference type="NCBI Taxonomy" id="456999"/>
    <lineage>
        <taxon>Eukaryota</taxon>
        <taxon>Fungi</taxon>
        <taxon>Dikarya</taxon>
        <taxon>Basidiomycota</taxon>
        <taxon>Agaricomycotina</taxon>
        <taxon>Agaricomycetes</taxon>
        <taxon>Cantharellales</taxon>
        <taxon>Ceratobasidiaceae</taxon>
        <taxon>Rhizoctonia</taxon>
    </lineage>
</organism>
<evidence type="ECO:0000256" key="8">
    <source>
        <dbReference type="ARBA" id="ARBA00023033"/>
    </source>
</evidence>
<name>A0A8H3CH78_9AGAM</name>
<dbReference type="Gene3D" id="1.10.630.10">
    <property type="entry name" value="Cytochrome P450"/>
    <property type="match status" value="1"/>
</dbReference>
<evidence type="ECO:0000256" key="6">
    <source>
        <dbReference type="ARBA" id="ARBA00023002"/>
    </source>
</evidence>
<dbReference type="GO" id="GO:0020037">
    <property type="term" value="F:heme binding"/>
    <property type="evidence" value="ECO:0007669"/>
    <property type="project" value="InterPro"/>
</dbReference>
<dbReference type="PROSITE" id="PS00086">
    <property type="entry name" value="CYTOCHROME_P450"/>
    <property type="match status" value="1"/>
</dbReference>
<evidence type="ECO:0000313" key="11">
    <source>
        <dbReference type="EMBL" id="CAE6485500.1"/>
    </source>
</evidence>
<dbReference type="InterPro" id="IPR002401">
    <property type="entry name" value="Cyt_P450_E_grp-I"/>
</dbReference>
<keyword evidence="4 9" id="KW-0349">Heme</keyword>
<protein>
    <recommendedName>
        <fullName evidence="13">O-methylsterigmatocystin oxidoreductase</fullName>
    </recommendedName>
</protein>
<evidence type="ECO:0000256" key="10">
    <source>
        <dbReference type="RuleBase" id="RU000461"/>
    </source>
</evidence>
<keyword evidence="8 10" id="KW-0503">Monooxygenase</keyword>
<dbReference type="PRINTS" id="PR00463">
    <property type="entry name" value="EP450I"/>
</dbReference>
<reference evidence="11" key="1">
    <citation type="submission" date="2021-01" db="EMBL/GenBank/DDBJ databases">
        <authorList>
            <person name="Kaushik A."/>
        </authorList>
    </citation>
    <scope>NUCLEOTIDE SEQUENCE</scope>
    <source>
        <strain evidence="11">AG4-RS23</strain>
    </source>
</reference>
<proteinExistence type="inferred from homology"/>
<keyword evidence="5 9" id="KW-0479">Metal-binding</keyword>
<comment type="caution">
    <text evidence="11">The sequence shown here is derived from an EMBL/GenBank/DDBJ whole genome shotgun (WGS) entry which is preliminary data.</text>
</comment>
<comment type="pathway">
    <text evidence="2">Secondary metabolite biosynthesis.</text>
</comment>
<dbReference type="Pfam" id="PF00067">
    <property type="entry name" value="p450"/>
    <property type="match status" value="1"/>
</dbReference>
<evidence type="ECO:0000256" key="9">
    <source>
        <dbReference type="PIRSR" id="PIRSR602401-1"/>
    </source>
</evidence>